<feature type="transmembrane region" description="Helical" evidence="4">
    <location>
        <begin position="288"/>
        <end position="311"/>
    </location>
</feature>
<comment type="caution">
    <text evidence="6">The sequence shown here is derived from an EMBL/GenBank/DDBJ whole genome shotgun (WGS) entry which is preliminary data.</text>
</comment>
<keyword evidence="4" id="KW-0472">Membrane</keyword>
<evidence type="ECO:0000313" key="7">
    <source>
        <dbReference type="Proteomes" id="UP001165489"/>
    </source>
</evidence>
<dbReference type="RefSeq" id="WP_241347274.1">
    <property type="nucleotide sequence ID" value="NZ_JAKZGP010000009.1"/>
</dbReference>
<dbReference type="EMBL" id="JAKZGP010000009">
    <property type="protein sequence ID" value="MCH7408913.1"/>
    <property type="molecule type" value="Genomic_DNA"/>
</dbReference>
<dbReference type="InterPro" id="IPR001173">
    <property type="entry name" value="Glyco_trans_2-like"/>
</dbReference>
<dbReference type="PANTHER" id="PTHR43630:SF1">
    <property type="entry name" value="POLY-BETA-1,6-N-ACETYL-D-GLUCOSAMINE SYNTHASE"/>
    <property type="match status" value="1"/>
</dbReference>
<feature type="transmembrane region" description="Helical" evidence="4">
    <location>
        <begin position="317"/>
        <end position="337"/>
    </location>
</feature>
<dbReference type="Gene3D" id="3.90.550.10">
    <property type="entry name" value="Spore Coat Polysaccharide Biosynthesis Protein SpsA, Chain A"/>
    <property type="match status" value="1"/>
</dbReference>
<protein>
    <submittedName>
        <fullName evidence="6">Glycosyltransferase</fullName>
        <ecNumber evidence="6">2.4.-.-</ecNumber>
    </submittedName>
</protein>
<dbReference type="InterPro" id="IPR029044">
    <property type="entry name" value="Nucleotide-diphossugar_trans"/>
</dbReference>
<evidence type="ECO:0000256" key="1">
    <source>
        <dbReference type="ARBA" id="ARBA00006739"/>
    </source>
</evidence>
<comment type="similarity">
    <text evidence="1">Belongs to the glycosyltransferase 2 family.</text>
</comment>
<feature type="domain" description="Glycosyltransferase 2-like" evidence="5">
    <location>
        <begin position="48"/>
        <end position="187"/>
    </location>
</feature>
<name>A0ABS9UXW5_9BACT</name>
<evidence type="ECO:0000313" key="6">
    <source>
        <dbReference type="EMBL" id="MCH7408913.1"/>
    </source>
</evidence>
<organism evidence="6 7">
    <name type="scientific">Belliella filtrata</name>
    <dbReference type="NCBI Taxonomy" id="2923435"/>
    <lineage>
        <taxon>Bacteria</taxon>
        <taxon>Pseudomonadati</taxon>
        <taxon>Bacteroidota</taxon>
        <taxon>Cytophagia</taxon>
        <taxon>Cytophagales</taxon>
        <taxon>Cyclobacteriaceae</taxon>
        <taxon>Belliella</taxon>
    </lineage>
</organism>
<evidence type="ECO:0000256" key="4">
    <source>
        <dbReference type="SAM" id="Phobius"/>
    </source>
</evidence>
<evidence type="ECO:0000256" key="2">
    <source>
        <dbReference type="ARBA" id="ARBA00022676"/>
    </source>
</evidence>
<dbReference type="PANTHER" id="PTHR43630">
    <property type="entry name" value="POLY-BETA-1,6-N-ACETYL-D-GLUCOSAMINE SYNTHASE"/>
    <property type="match status" value="1"/>
</dbReference>
<keyword evidence="3 6" id="KW-0808">Transferase</keyword>
<dbReference type="EC" id="2.4.-.-" evidence="6"/>
<dbReference type="SUPFAM" id="SSF53448">
    <property type="entry name" value="Nucleotide-diphospho-sugar transferases"/>
    <property type="match status" value="1"/>
</dbReference>
<feature type="transmembrane region" description="Helical" evidence="4">
    <location>
        <begin position="349"/>
        <end position="371"/>
    </location>
</feature>
<evidence type="ECO:0000256" key="3">
    <source>
        <dbReference type="ARBA" id="ARBA00022679"/>
    </source>
</evidence>
<dbReference type="GO" id="GO:0016757">
    <property type="term" value="F:glycosyltransferase activity"/>
    <property type="evidence" value="ECO:0007669"/>
    <property type="project" value="UniProtKB-KW"/>
</dbReference>
<evidence type="ECO:0000259" key="5">
    <source>
        <dbReference type="Pfam" id="PF00535"/>
    </source>
</evidence>
<proteinExistence type="inferred from homology"/>
<keyword evidence="7" id="KW-1185">Reference proteome</keyword>
<accession>A0ABS9UXW5</accession>
<keyword evidence="4" id="KW-0812">Transmembrane</keyword>
<sequence length="379" mass="44300">MINGVLWILFLVAFAVQLIYILFIFSRLAFFKTKESPISTESKTEGVTVVIAAHNEKENLKKLIPILCNQDYPNFDIMIINDRSFDGTRSLLEKMMARYPQIRTVTVKYTPDHVTSKKYALTLGIKVAKHDVLLLTDADCIPTSDQWIKQMTAPVREQGKTFALGYSPYETDRGFLNKWIQFETLWTAILYFSFALWKAPFMGVGRNLCYRRSFFMEKKAFKDLWQITCGDDDLFINKYATGKNTALVISPDSITISKPKSTWKQFFIQKKRHFYAGKFYRARDKNKIGFYTSTHLLFWIVGICLMIFLAIEGKWEQFAGILGIITVRSMMLTWIFTAARRNLQGIRKVFWPIFYDFIYLGYFWIIGTIGYRSKTVKWK</sequence>
<reference evidence="6" key="1">
    <citation type="submission" date="2022-03" db="EMBL/GenBank/DDBJ databases">
        <title>De novo assembled genomes of Belliella spp. (Cyclobacteriaceae) strains.</title>
        <authorList>
            <person name="Szabo A."/>
            <person name="Korponai K."/>
            <person name="Felfoldi T."/>
        </authorList>
    </citation>
    <scope>NUCLEOTIDE SEQUENCE</scope>
    <source>
        <strain evidence="6">DSM 111904</strain>
    </source>
</reference>
<feature type="transmembrane region" description="Helical" evidence="4">
    <location>
        <begin position="6"/>
        <end position="25"/>
    </location>
</feature>
<dbReference type="Pfam" id="PF00535">
    <property type="entry name" value="Glycos_transf_2"/>
    <property type="match status" value="1"/>
</dbReference>
<gene>
    <name evidence="6" type="ORF">MM239_05870</name>
</gene>
<keyword evidence="2 6" id="KW-0328">Glycosyltransferase</keyword>
<dbReference type="Proteomes" id="UP001165489">
    <property type="component" value="Unassembled WGS sequence"/>
</dbReference>
<keyword evidence="4" id="KW-1133">Transmembrane helix</keyword>